<accession>A0A8H7VTU3</accession>
<dbReference type="EMBL" id="JAEPRB010000012">
    <property type="protein sequence ID" value="KAG2226854.1"/>
    <property type="molecule type" value="Genomic_DNA"/>
</dbReference>
<feature type="compositionally biased region" description="Low complexity" evidence="1">
    <location>
        <begin position="322"/>
        <end position="331"/>
    </location>
</feature>
<dbReference type="PANTHER" id="PTHR48125:SF10">
    <property type="entry name" value="OS12G0136300 PROTEIN"/>
    <property type="match status" value="1"/>
</dbReference>
<feature type="region of interest" description="Disordered" evidence="1">
    <location>
        <begin position="215"/>
        <end position="247"/>
    </location>
</feature>
<feature type="compositionally biased region" description="Basic and acidic residues" evidence="1">
    <location>
        <begin position="28"/>
        <end position="41"/>
    </location>
</feature>
<feature type="compositionally biased region" description="Basic residues" evidence="1">
    <location>
        <begin position="613"/>
        <end position="625"/>
    </location>
</feature>
<feature type="compositionally biased region" description="Basic residues" evidence="1">
    <location>
        <begin position="654"/>
        <end position="665"/>
    </location>
</feature>
<keyword evidence="3" id="KW-1185">Reference proteome</keyword>
<feature type="compositionally biased region" description="Pro residues" evidence="1">
    <location>
        <begin position="629"/>
        <end position="638"/>
    </location>
</feature>
<feature type="compositionally biased region" description="Polar residues" evidence="1">
    <location>
        <begin position="42"/>
        <end position="51"/>
    </location>
</feature>
<feature type="compositionally biased region" description="Polar residues" evidence="1">
    <location>
        <begin position="332"/>
        <end position="342"/>
    </location>
</feature>
<dbReference type="InterPro" id="IPR013951">
    <property type="entry name" value="Rxt3"/>
</dbReference>
<organism evidence="2 3">
    <name type="scientific">Circinella minor</name>
    <dbReference type="NCBI Taxonomy" id="1195481"/>
    <lineage>
        <taxon>Eukaryota</taxon>
        <taxon>Fungi</taxon>
        <taxon>Fungi incertae sedis</taxon>
        <taxon>Mucoromycota</taxon>
        <taxon>Mucoromycotina</taxon>
        <taxon>Mucoromycetes</taxon>
        <taxon>Mucorales</taxon>
        <taxon>Lichtheimiaceae</taxon>
        <taxon>Circinella</taxon>
    </lineage>
</organism>
<proteinExistence type="predicted"/>
<feature type="compositionally biased region" description="Low complexity" evidence="1">
    <location>
        <begin position="52"/>
        <end position="66"/>
    </location>
</feature>
<feature type="compositionally biased region" description="Low complexity" evidence="1">
    <location>
        <begin position="274"/>
        <end position="283"/>
    </location>
</feature>
<dbReference type="AlphaFoldDB" id="A0A8H7VTU3"/>
<feature type="region of interest" description="Disordered" evidence="1">
    <location>
        <begin position="606"/>
        <end position="665"/>
    </location>
</feature>
<evidence type="ECO:0000313" key="2">
    <source>
        <dbReference type="EMBL" id="KAG2226854.1"/>
    </source>
</evidence>
<dbReference type="Pfam" id="PF08642">
    <property type="entry name" value="Rxt3"/>
    <property type="match status" value="1"/>
</dbReference>
<feature type="region of interest" description="Disordered" evidence="1">
    <location>
        <begin position="1"/>
        <end position="73"/>
    </location>
</feature>
<feature type="compositionally biased region" description="Low complexity" evidence="1">
    <location>
        <begin position="114"/>
        <end position="135"/>
    </location>
</feature>
<sequence length="665" mass="73352">MTDRVTTTVTTATAAKTTTTTSSTADPKNTDVRKTSPDLVHKTNNISKNTLSSSSSHVGHSNSTFSPGSTYSNLTTKTLYNAPYDTPGMRMSVSAVLAGSGRDSTYYRGATTSPKLTTTNHSSTTSLSPSTLPLPRYDLTTAHHNKNKEQVDKSLTNEQLVRALTSVPPEENDKSENTKKPSPSSSSPSPSPSPSKATTSDTKVIGNALAAVAATVAQQQRNTPSSPISPPPLAPPSQNTAMKAESTGAAGATATAIGNLAANISNILQANGVQKQQQQQRQQNHLHHHPQVPQQEQAEKRRPSALQLTQMIDQAIRFGVQNNQGQDNNNNTVTMQNHTYDSSPHKLKGKLSNKEEEEQQKEKERRQLHQKVVRNEKVWEKLKGLPEKRLGCYLYSPGMLLPINETQLNGLIQVVIPARYLTYENPQMKQKAIWGTDIYTDDSDIVSMIVHSGKYEMKFVEPEIDPRDPFFLALGASDMMVHEDPYHYHNRKKRSLSTPEGHSANGNLIPEHDLKVTLRVMPTLRHYTGTIRNFIGSRTWNGDHDGASYWVENVEKIQQGDAQPTGRHGIKASMNKYAYERYLTVGPPPSVKRRWQQLDQEEHSLSSLNTILKRSKFSKTKKKAKVVTPSPPPPPPSVTPSTPTEQPASPATSSRRRVRRAAAKH</sequence>
<feature type="region of interest" description="Disordered" evidence="1">
    <location>
        <begin position="165"/>
        <end position="200"/>
    </location>
</feature>
<name>A0A8H7VTU3_9FUNG</name>
<evidence type="ECO:0000256" key="1">
    <source>
        <dbReference type="SAM" id="MobiDB-lite"/>
    </source>
</evidence>
<feature type="region of interest" description="Disordered" evidence="1">
    <location>
        <begin position="103"/>
        <end position="137"/>
    </location>
</feature>
<feature type="compositionally biased region" description="Low complexity" evidence="1">
    <location>
        <begin position="639"/>
        <end position="653"/>
    </location>
</feature>
<dbReference type="Proteomes" id="UP000646827">
    <property type="component" value="Unassembled WGS sequence"/>
</dbReference>
<evidence type="ECO:0000313" key="3">
    <source>
        <dbReference type="Proteomes" id="UP000646827"/>
    </source>
</evidence>
<feature type="compositionally biased region" description="Low complexity" evidence="1">
    <location>
        <begin position="215"/>
        <end position="226"/>
    </location>
</feature>
<dbReference type="OrthoDB" id="3596986at2759"/>
<reference evidence="2 3" key="1">
    <citation type="submission" date="2020-12" db="EMBL/GenBank/DDBJ databases">
        <title>Metabolic potential, ecology and presence of endohyphal bacteria is reflected in genomic diversity of Mucoromycotina.</title>
        <authorList>
            <person name="Muszewska A."/>
            <person name="Okrasinska A."/>
            <person name="Steczkiewicz K."/>
            <person name="Drgas O."/>
            <person name="Orlowska M."/>
            <person name="Perlinska-Lenart U."/>
            <person name="Aleksandrzak-Piekarczyk T."/>
            <person name="Szatraj K."/>
            <person name="Zielenkiewicz U."/>
            <person name="Pilsyk S."/>
            <person name="Malc E."/>
            <person name="Mieczkowski P."/>
            <person name="Kruszewska J.S."/>
            <person name="Biernat P."/>
            <person name="Pawlowska J."/>
        </authorList>
    </citation>
    <scope>NUCLEOTIDE SEQUENCE [LARGE SCALE GENOMIC DNA]</scope>
    <source>
        <strain evidence="2 3">CBS 142.35</strain>
    </source>
</reference>
<dbReference type="PANTHER" id="PTHR48125">
    <property type="entry name" value="LP07818P1"/>
    <property type="match status" value="1"/>
</dbReference>
<feature type="compositionally biased region" description="Low complexity" evidence="1">
    <location>
        <begin position="1"/>
        <end position="25"/>
    </location>
</feature>
<feature type="region of interest" description="Disordered" evidence="1">
    <location>
        <begin position="322"/>
        <end position="368"/>
    </location>
</feature>
<gene>
    <name evidence="2" type="ORF">INT45_010133</name>
</gene>
<comment type="caution">
    <text evidence="2">The sequence shown here is derived from an EMBL/GenBank/DDBJ whole genome shotgun (WGS) entry which is preliminary data.</text>
</comment>
<protein>
    <submittedName>
        <fullName evidence="2">Uncharacterized protein</fullName>
    </submittedName>
</protein>
<feature type="region of interest" description="Disordered" evidence="1">
    <location>
        <begin position="272"/>
        <end position="304"/>
    </location>
</feature>